<proteinExistence type="inferred from homology"/>
<dbReference type="InterPro" id="IPR017972">
    <property type="entry name" value="Cyt_P450_CS"/>
</dbReference>
<dbReference type="SUPFAM" id="SSF48264">
    <property type="entry name" value="Cytochrome P450"/>
    <property type="match status" value="1"/>
</dbReference>
<keyword evidence="6 8" id="KW-0408">Iron</keyword>
<evidence type="ECO:0000256" key="1">
    <source>
        <dbReference type="ARBA" id="ARBA00001971"/>
    </source>
</evidence>
<feature type="region of interest" description="Disordered" evidence="9">
    <location>
        <begin position="88"/>
        <end position="108"/>
    </location>
</feature>
<organism evidence="10">
    <name type="scientific">Anopheles coluzzii</name>
    <name type="common">African malaria mosquito</name>
    <dbReference type="NCBI Taxonomy" id="1518534"/>
    <lineage>
        <taxon>Eukaryota</taxon>
        <taxon>Metazoa</taxon>
        <taxon>Ecdysozoa</taxon>
        <taxon>Arthropoda</taxon>
        <taxon>Hexapoda</taxon>
        <taxon>Insecta</taxon>
        <taxon>Pterygota</taxon>
        <taxon>Neoptera</taxon>
        <taxon>Endopterygota</taxon>
        <taxon>Diptera</taxon>
        <taxon>Nematocera</taxon>
        <taxon>Culicoidea</taxon>
        <taxon>Culicidae</taxon>
        <taxon>Anophelinae</taxon>
        <taxon>Anopheles</taxon>
    </lineage>
</organism>
<dbReference type="GO" id="GO:0020037">
    <property type="term" value="F:heme binding"/>
    <property type="evidence" value="ECO:0007669"/>
    <property type="project" value="InterPro"/>
</dbReference>
<evidence type="ECO:0008006" key="11">
    <source>
        <dbReference type="Google" id="ProtNLM"/>
    </source>
</evidence>
<dbReference type="GO" id="GO:0004497">
    <property type="term" value="F:monooxygenase activity"/>
    <property type="evidence" value="ECO:0007669"/>
    <property type="project" value="UniProtKB-KW"/>
</dbReference>
<comment type="similarity">
    <text evidence="2 8">Belongs to the cytochrome P450 family.</text>
</comment>
<evidence type="ECO:0000256" key="9">
    <source>
        <dbReference type="SAM" id="MobiDB-lite"/>
    </source>
</evidence>
<evidence type="ECO:0000256" key="2">
    <source>
        <dbReference type="ARBA" id="ARBA00010617"/>
    </source>
</evidence>
<keyword evidence="3 8" id="KW-0349">Heme</keyword>
<dbReference type="EnsemblMetazoa" id="ACOM022646-RA">
    <property type="protein sequence ID" value="ACOM022646-PA.1"/>
    <property type="gene ID" value="ACOM022646"/>
</dbReference>
<dbReference type="PANTHER" id="PTHR24279:SF120">
    <property type="entry name" value="CYTOCHROME P450"/>
    <property type="match status" value="1"/>
</dbReference>
<evidence type="ECO:0000256" key="4">
    <source>
        <dbReference type="ARBA" id="ARBA00022723"/>
    </source>
</evidence>
<dbReference type="Pfam" id="PF00067">
    <property type="entry name" value="p450"/>
    <property type="match status" value="1"/>
</dbReference>
<evidence type="ECO:0000256" key="8">
    <source>
        <dbReference type="RuleBase" id="RU000461"/>
    </source>
</evidence>
<dbReference type="VEuPathDB" id="VectorBase:ACON2_032367"/>
<evidence type="ECO:0000256" key="3">
    <source>
        <dbReference type="ARBA" id="ARBA00022617"/>
    </source>
</evidence>
<keyword evidence="4 8" id="KW-0479">Metal-binding</keyword>
<sequence length="108" mass="12803">MISCRQEAYFRDPQLFLPERWMRETKEPVHPHLVLPFGHGMRSCIARRLAEQSMLVLLLRLIRSFEIEWAGTVPMDVKTKLINQPDQPIRLRMKARTSEGRESRKQMS</sequence>
<evidence type="ECO:0000313" key="10">
    <source>
        <dbReference type="EnsemblMetazoa" id="ACOM022646-PA.1"/>
    </source>
</evidence>
<comment type="cofactor">
    <cofactor evidence="1">
        <name>heme</name>
        <dbReference type="ChEBI" id="CHEBI:30413"/>
    </cofactor>
</comment>
<dbReference type="GO" id="GO:0005506">
    <property type="term" value="F:iron ion binding"/>
    <property type="evidence" value="ECO:0007669"/>
    <property type="project" value="InterPro"/>
</dbReference>
<dbReference type="InterPro" id="IPR036396">
    <property type="entry name" value="Cyt_P450_sf"/>
</dbReference>
<evidence type="ECO:0000256" key="5">
    <source>
        <dbReference type="ARBA" id="ARBA00023002"/>
    </source>
</evidence>
<name>A0A8W7NZI5_ANOCL</name>
<dbReference type="InterPro" id="IPR050479">
    <property type="entry name" value="CYP11_CYP27_families"/>
</dbReference>
<dbReference type="PROSITE" id="PS00086">
    <property type="entry name" value="CYTOCHROME_P450"/>
    <property type="match status" value="1"/>
</dbReference>
<feature type="compositionally biased region" description="Basic and acidic residues" evidence="9">
    <location>
        <begin position="96"/>
        <end position="108"/>
    </location>
</feature>
<dbReference type="Proteomes" id="UP000075882">
    <property type="component" value="Unassembled WGS sequence"/>
</dbReference>
<dbReference type="GO" id="GO:0016705">
    <property type="term" value="F:oxidoreductase activity, acting on paired donors, with incorporation or reduction of molecular oxygen"/>
    <property type="evidence" value="ECO:0007669"/>
    <property type="project" value="InterPro"/>
</dbReference>
<dbReference type="InterPro" id="IPR001128">
    <property type="entry name" value="Cyt_P450"/>
</dbReference>
<dbReference type="PANTHER" id="PTHR24279">
    <property type="entry name" value="CYTOCHROME P450"/>
    <property type="match status" value="1"/>
</dbReference>
<evidence type="ECO:0000256" key="7">
    <source>
        <dbReference type="ARBA" id="ARBA00023033"/>
    </source>
</evidence>
<dbReference type="AlphaFoldDB" id="A0A8W7NZI5"/>
<accession>A0A8W7NZI5</accession>
<reference evidence="10" key="1">
    <citation type="submission" date="2022-08" db="UniProtKB">
        <authorList>
            <consortium name="EnsemblMetazoa"/>
        </authorList>
    </citation>
    <scope>IDENTIFICATION</scope>
</reference>
<keyword evidence="7 8" id="KW-0503">Monooxygenase</keyword>
<evidence type="ECO:0000256" key="6">
    <source>
        <dbReference type="ARBA" id="ARBA00023004"/>
    </source>
</evidence>
<protein>
    <recommendedName>
        <fullName evidence="11">Cytochrome P450</fullName>
    </recommendedName>
</protein>
<dbReference type="Gene3D" id="1.10.630.10">
    <property type="entry name" value="Cytochrome P450"/>
    <property type="match status" value="1"/>
</dbReference>
<keyword evidence="5 8" id="KW-0560">Oxidoreductase</keyword>